<sequence>MRRIGLIILAGSLLCGVALYVTTSWVYPYSPISIHPSFTYEPDQVVVKEYAEDVTAFKDKFEEPLTTSASEDLTAYRMQYVLKMYEQSWLLNTEGRNMTSEELDEILQYVKDARKVIIELAFQEDYSRNDRSNLRVLLEHNLTLEEEIQEIQQSVFHSQQTLDRQMGNLHMSFIQNFNFFTTFYERYINEDA</sequence>
<name>A0A917EU84_HALAA</name>
<dbReference type="RefSeq" id="WP_188376463.1">
    <property type="nucleotide sequence ID" value="NZ_BMEL01000001.1"/>
</dbReference>
<gene>
    <name evidence="1" type="ORF">GCM10010954_11250</name>
</gene>
<dbReference type="EMBL" id="BMEL01000001">
    <property type="protein sequence ID" value="GGF14330.1"/>
    <property type="molecule type" value="Genomic_DNA"/>
</dbReference>
<protein>
    <submittedName>
        <fullName evidence="1">Uncharacterized protein</fullName>
    </submittedName>
</protein>
<reference evidence="1" key="2">
    <citation type="submission" date="2020-09" db="EMBL/GenBank/DDBJ databases">
        <authorList>
            <person name="Sun Q."/>
            <person name="Zhou Y."/>
        </authorList>
    </citation>
    <scope>NUCLEOTIDE SEQUENCE</scope>
    <source>
        <strain evidence="1">CGMCC 1.12153</strain>
    </source>
</reference>
<organism evidence="1 2">
    <name type="scientific">Halobacillus andaensis</name>
    <dbReference type="NCBI Taxonomy" id="1176239"/>
    <lineage>
        <taxon>Bacteria</taxon>
        <taxon>Bacillati</taxon>
        <taxon>Bacillota</taxon>
        <taxon>Bacilli</taxon>
        <taxon>Bacillales</taxon>
        <taxon>Bacillaceae</taxon>
        <taxon>Halobacillus</taxon>
    </lineage>
</organism>
<dbReference type="AlphaFoldDB" id="A0A917EU84"/>
<dbReference type="Proteomes" id="UP000660110">
    <property type="component" value="Unassembled WGS sequence"/>
</dbReference>
<evidence type="ECO:0000313" key="1">
    <source>
        <dbReference type="EMBL" id="GGF14330.1"/>
    </source>
</evidence>
<evidence type="ECO:0000313" key="2">
    <source>
        <dbReference type="Proteomes" id="UP000660110"/>
    </source>
</evidence>
<accession>A0A917EU84</accession>
<proteinExistence type="predicted"/>
<reference evidence="1" key="1">
    <citation type="journal article" date="2014" name="Int. J. Syst. Evol. Microbiol.">
        <title>Complete genome sequence of Corynebacterium casei LMG S-19264T (=DSM 44701T), isolated from a smear-ripened cheese.</title>
        <authorList>
            <consortium name="US DOE Joint Genome Institute (JGI-PGF)"/>
            <person name="Walter F."/>
            <person name="Albersmeier A."/>
            <person name="Kalinowski J."/>
            <person name="Ruckert C."/>
        </authorList>
    </citation>
    <scope>NUCLEOTIDE SEQUENCE</scope>
    <source>
        <strain evidence="1">CGMCC 1.12153</strain>
    </source>
</reference>
<keyword evidence="2" id="KW-1185">Reference proteome</keyword>
<comment type="caution">
    <text evidence="1">The sequence shown here is derived from an EMBL/GenBank/DDBJ whole genome shotgun (WGS) entry which is preliminary data.</text>
</comment>